<comment type="cofactor">
    <cofactor evidence="1 4">
        <name>pyridoxal 5'-phosphate</name>
        <dbReference type="ChEBI" id="CHEBI:597326"/>
    </cofactor>
</comment>
<feature type="domain" description="Aminotransferase class I/classII large" evidence="5">
    <location>
        <begin position="32"/>
        <end position="380"/>
    </location>
</feature>
<evidence type="ECO:0000256" key="4">
    <source>
        <dbReference type="RuleBase" id="RU000481"/>
    </source>
</evidence>
<dbReference type="Gene3D" id="3.40.640.10">
    <property type="entry name" value="Type I PLP-dependent aspartate aminotransferase-like (Major domain)"/>
    <property type="match status" value="1"/>
</dbReference>
<accession>A0A0A2GUY2</accession>
<dbReference type="InterPro" id="IPR050881">
    <property type="entry name" value="LL-DAP_aminotransferase"/>
</dbReference>
<gene>
    <name evidence="6" type="ORF">NV36_05290</name>
</gene>
<dbReference type="InterPro" id="IPR004839">
    <property type="entry name" value="Aminotransferase_I/II_large"/>
</dbReference>
<dbReference type="Proteomes" id="UP000030140">
    <property type="component" value="Unassembled WGS sequence"/>
</dbReference>
<proteinExistence type="inferred from homology"/>
<dbReference type="SUPFAM" id="SSF53383">
    <property type="entry name" value="PLP-dependent transferases"/>
    <property type="match status" value="1"/>
</dbReference>
<dbReference type="RefSeq" id="WP_035325312.1">
    <property type="nucleotide sequence ID" value="NZ_CP015125.1"/>
</dbReference>
<keyword evidence="7" id="KW-1185">Reference proteome</keyword>
<sequence length="381" mass="42033">MSKPANRLQETKEYYFSKKLKEVRGLIAAGHPVINMGIGSPDMPAPPAAVAAMLKGLHDSVAHQYQSYTGIPALREAMATFYKDNYGVTAQADTEILPLMGSKEGIMHISMAFLNPGDKVLFPNPGYPSYAAVTRLVEAEALTYDLTAENGWLPDLKELAKQDLSQVKLMWVNYPHMPTGTKVPDGFFEELIAFAKAQDILVINDNPYSFILNDNPQSLLAVPGAMDVALELNSLSKTYNMAGWRVGMVLGSETHIGHILRVKSNMDSGMFYGIQKGAIAALGLGKDWFDHINGIYAQRRALVFKLVETLGCSYDSNQVGLFVWAKLPSGIDAEAFIDKMLLEKYIFITPGTIFGTMGADYIRFSLCVKEEEIKEAIERVK</sequence>
<comment type="caution">
    <text evidence="6">The sequence shown here is derived from an EMBL/GenBank/DDBJ whole genome shotgun (WGS) entry which is preliminary data.</text>
</comment>
<dbReference type="AlphaFoldDB" id="A0A0A2GUY2"/>
<organism evidence="6 7">
    <name type="scientific">Dokdonia donghaensis DSW-1</name>
    <dbReference type="NCBI Taxonomy" id="1300343"/>
    <lineage>
        <taxon>Bacteria</taxon>
        <taxon>Pseudomonadati</taxon>
        <taxon>Bacteroidota</taxon>
        <taxon>Flavobacteriia</taxon>
        <taxon>Flavobacteriales</taxon>
        <taxon>Flavobacteriaceae</taxon>
        <taxon>Dokdonia</taxon>
    </lineage>
</organism>
<name>A0A0A2GUY2_9FLAO</name>
<keyword evidence="3 4" id="KW-0808">Transferase</keyword>
<dbReference type="InterPro" id="IPR015424">
    <property type="entry name" value="PyrdxlP-dep_Trfase"/>
</dbReference>
<dbReference type="GO" id="GO:0030170">
    <property type="term" value="F:pyridoxal phosphate binding"/>
    <property type="evidence" value="ECO:0007669"/>
    <property type="project" value="InterPro"/>
</dbReference>
<dbReference type="InterPro" id="IPR015422">
    <property type="entry name" value="PyrdxlP-dep_Trfase_small"/>
</dbReference>
<comment type="similarity">
    <text evidence="4">Belongs to the class-I pyridoxal-phosphate-dependent aminotransferase family.</text>
</comment>
<evidence type="ECO:0000313" key="6">
    <source>
        <dbReference type="EMBL" id="KGO06308.1"/>
    </source>
</evidence>
<dbReference type="OrthoDB" id="9802328at2"/>
<dbReference type="PROSITE" id="PS00105">
    <property type="entry name" value="AA_TRANSFER_CLASS_1"/>
    <property type="match status" value="1"/>
</dbReference>
<dbReference type="InterPro" id="IPR015421">
    <property type="entry name" value="PyrdxlP-dep_Trfase_major"/>
</dbReference>
<dbReference type="InterPro" id="IPR004838">
    <property type="entry name" value="NHTrfase_class1_PyrdxlP-BS"/>
</dbReference>
<dbReference type="EC" id="2.6.1.-" evidence="4"/>
<dbReference type="GO" id="GO:0008483">
    <property type="term" value="F:transaminase activity"/>
    <property type="evidence" value="ECO:0007669"/>
    <property type="project" value="UniProtKB-KW"/>
</dbReference>
<reference evidence="6 7" key="1">
    <citation type="submission" date="2014-10" db="EMBL/GenBank/DDBJ databases">
        <title>Draft genome sequence of the proteorhodopsin-containing marine bacterium Dokdonia donghaensis.</title>
        <authorList>
            <person name="Gomez-Consarnau L."/>
            <person name="Gonzalez J.M."/>
            <person name="Riedel T."/>
            <person name="Jaenicke S."/>
            <person name="Wagner-Doebler I."/>
            <person name="Fuhrman J.A."/>
        </authorList>
    </citation>
    <scope>NUCLEOTIDE SEQUENCE [LARGE SCALE GENOMIC DNA]</scope>
    <source>
        <strain evidence="6 7">DSW-1</strain>
    </source>
</reference>
<keyword evidence="2 4" id="KW-0032">Aminotransferase</keyword>
<dbReference type="PATRIC" id="fig|1300343.5.peg.2874"/>
<dbReference type="Gene3D" id="3.90.1150.10">
    <property type="entry name" value="Aspartate Aminotransferase, domain 1"/>
    <property type="match status" value="1"/>
</dbReference>
<dbReference type="Pfam" id="PF00155">
    <property type="entry name" value="Aminotran_1_2"/>
    <property type="match status" value="1"/>
</dbReference>
<dbReference type="KEGG" id="ddo:I597_2831"/>
<evidence type="ECO:0000256" key="1">
    <source>
        <dbReference type="ARBA" id="ARBA00001933"/>
    </source>
</evidence>
<dbReference type="CDD" id="cd00609">
    <property type="entry name" value="AAT_like"/>
    <property type="match status" value="1"/>
</dbReference>
<evidence type="ECO:0000256" key="3">
    <source>
        <dbReference type="ARBA" id="ARBA00022679"/>
    </source>
</evidence>
<protein>
    <recommendedName>
        <fullName evidence="4">Aminotransferase</fullName>
        <ecNumber evidence="4">2.6.1.-</ecNumber>
    </recommendedName>
</protein>
<dbReference type="PANTHER" id="PTHR42832">
    <property type="entry name" value="AMINO ACID AMINOTRANSFERASE"/>
    <property type="match status" value="1"/>
</dbReference>
<evidence type="ECO:0000313" key="7">
    <source>
        <dbReference type="Proteomes" id="UP000030140"/>
    </source>
</evidence>
<dbReference type="EMBL" id="JSAQ01000001">
    <property type="protein sequence ID" value="KGO06308.1"/>
    <property type="molecule type" value="Genomic_DNA"/>
</dbReference>
<evidence type="ECO:0000259" key="5">
    <source>
        <dbReference type="Pfam" id="PF00155"/>
    </source>
</evidence>
<evidence type="ECO:0000256" key="2">
    <source>
        <dbReference type="ARBA" id="ARBA00022576"/>
    </source>
</evidence>
<dbReference type="PANTHER" id="PTHR42832:SF3">
    <property type="entry name" value="L-GLUTAMINE--4-(METHYLSULFANYL)-2-OXOBUTANOATE AMINOTRANSFERASE"/>
    <property type="match status" value="1"/>
</dbReference>